<keyword evidence="4" id="KW-1185">Reference proteome</keyword>
<keyword evidence="2" id="KW-1277">Toxin-antitoxin system</keyword>
<dbReference type="Proteomes" id="UP000319578">
    <property type="component" value="Unassembled WGS sequence"/>
</dbReference>
<dbReference type="SUPFAM" id="SSF50118">
    <property type="entry name" value="Cell growth inhibitor/plasmid maintenance toxic component"/>
    <property type="match status" value="1"/>
</dbReference>
<comment type="similarity">
    <text evidence="1">Belongs to the PemK/MazF family.</text>
</comment>
<comment type="caution">
    <text evidence="3">The sequence shown here is derived from an EMBL/GenBank/DDBJ whole genome shotgun (WGS) entry which is preliminary data.</text>
</comment>
<dbReference type="EMBL" id="BJON01000031">
    <property type="protein sequence ID" value="GED72569.1"/>
    <property type="molecule type" value="Genomic_DNA"/>
</dbReference>
<proteinExistence type="inferred from homology"/>
<dbReference type="PANTHER" id="PTHR33988:SF2">
    <property type="entry name" value="ENDORIBONUCLEASE MAZF"/>
    <property type="match status" value="1"/>
</dbReference>
<evidence type="ECO:0000313" key="4">
    <source>
        <dbReference type="Proteomes" id="UP000319578"/>
    </source>
</evidence>
<evidence type="ECO:0000256" key="2">
    <source>
        <dbReference type="ARBA" id="ARBA00022649"/>
    </source>
</evidence>
<dbReference type="InterPro" id="IPR011067">
    <property type="entry name" value="Plasmid_toxin/cell-grow_inhib"/>
</dbReference>
<evidence type="ECO:0000256" key="1">
    <source>
        <dbReference type="ARBA" id="ARBA00007521"/>
    </source>
</evidence>
<reference evidence="3 4" key="1">
    <citation type="submission" date="2019-06" db="EMBL/GenBank/DDBJ databases">
        <title>Whole genome shotgun sequence of Brevibacillus reuszeri NBRC 15719.</title>
        <authorList>
            <person name="Hosoyama A."/>
            <person name="Uohara A."/>
            <person name="Ohji S."/>
            <person name="Ichikawa N."/>
        </authorList>
    </citation>
    <scope>NUCLEOTIDE SEQUENCE [LARGE SCALE GENOMIC DNA]</scope>
    <source>
        <strain evidence="3 4">NBRC 15719</strain>
    </source>
</reference>
<gene>
    <name evidence="3" type="ORF">BRE01_62710</name>
</gene>
<dbReference type="Pfam" id="PF02452">
    <property type="entry name" value="PemK_toxin"/>
    <property type="match status" value="1"/>
</dbReference>
<evidence type="ECO:0000313" key="3">
    <source>
        <dbReference type="EMBL" id="GED72569.1"/>
    </source>
</evidence>
<accession>A0ABQ0TXT0</accession>
<protein>
    <submittedName>
        <fullName evidence="3">mRNA interferase</fullName>
    </submittedName>
</protein>
<name>A0ABQ0TXT0_9BACL</name>
<organism evidence="3 4">
    <name type="scientific">Brevibacillus reuszeri</name>
    <dbReference type="NCBI Taxonomy" id="54915"/>
    <lineage>
        <taxon>Bacteria</taxon>
        <taxon>Bacillati</taxon>
        <taxon>Bacillota</taxon>
        <taxon>Bacilli</taxon>
        <taxon>Bacillales</taxon>
        <taxon>Paenibacillaceae</taxon>
        <taxon>Brevibacillus</taxon>
    </lineage>
</organism>
<dbReference type="PANTHER" id="PTHR33988">
    <property type="entry name" value="ENDORIBONUCLEASE MAZF-RELATED"/>
    <property type="match status" value="1"/>
</dbReference>
<sequence length="136" mass="15259">MLEIKYGDVFMIDLSPAIGSEQGGYRPCVIIQNNLGNRFSPTVKVAAITSKISKAKMPTHVEVKAHQVGLEQDSIIMMEQTRTIDKQRLSKWVAHLDENVMEQVDWALNLSCASDKKFKMMMSERGSKVFNKVAAV</sequence>
<dbReference type="InterPro" id="IPR003477">
    <property type="entry name" value="PemK-like"/>
</dbReference>
<dbReference type="Gene3D" id="2.30.30.110">
    <property type="match status" value="1"/>
</dbReference>